<evidence type="ECO:0000259" key="6">
    <source>
        <dbReference type="Pfam" id="PF12698"/>
    </source>
</evidence>
<dbReference type="GO" id="GO:0016020">
    <property type="term" value="C:membrane"/>
    <property type="evidence" value="ECO:0007669"/>
    <property type="project" value="UniProtKB-SubCell"/>
</dbReference>
<dbReference type="PANTHER" id="PTHR43471">
    <property type="entry name" value="ABC TRANSPORTER PERMEASE"/>
    <property type="match status" value="1"/>
</dbReference>
<name>A0A1F2PCQ7_9EURY</name>
<dbReference type="AlphaFoldDB" id="A0A1F2PCQ7"/>
<feature type="transmembrane region" description="Helical" evidence="5">
    <location>
        <begin position="180"/>
        <end position="202"/>
    </location>
</feature>
<keyword evidence="8" id="KW-1185">Reference proteome</keyword>
<feature type="transmembrane region" description="Helical" evidence="5">
    <location>
        <begin position="332"/>
        <end position="349"/>
    </location>
</feature>
<dbReference type="STRING" id="1838285.SCAL_000490"/>
<evidence type="ECO:0000256" key="4">
    <source>
        <dbReference type="ARBA" id="ARBA00023136"/>
    </source>
</evidence>
<dbReference type="Proteomes" id="UP000186940">
    <property type="component" value="Unassembled WGS sequence"/>
</dbReference>
<reference evidence="7" key="1">
    <citation type="submission" date="2016-05" db="EMBL/GenBank/DDBJ databases">
        <title>Microbial consortia oxidize butane by reversing methanogenesis.</title>
        <authorList>
            <person name="Laso-Perez R."/>
            <person name="Richter M."/>
            <person name="Wegener G."/>
            <person name="Musat F."/>
        </authorList>
    </citation>
    <scope>NUCLEOTIDE SEQUENCE [LARGE SCALE GENOMIC DNA]</scope>
    <source>
        <strain evidence="7">BOX2</strain>
    </source>
</reference>
<evidence type="ECO:0000256" key="5">
    <source>
        <dbReference type="SAM" id="Phobius"/>
    </source>
</evidence>
<feature type="transmembrane region" description="Helical" evidence="5">
    <location>
        <begin position="260"/>
        <end position="281"/>
    </location>
</feature>
<keyword evidence="3 5" id="KW-1133">Transmembrane helix</keyword>
<evidence type="ECO:0000313" key="7">
    <source>
        <dbReference type="EMBL" id="OFV68814.1"/>
    </source>
</evidence>
<feature type="transmembrane region" description="Helical" evidence="5">
    <location>
        <begin position="21"/>
        <end position="46"/>
    </location>
</feature>
<feature type="transmembrane region" description="Helical" evidence="5">
    <location>
        <begin position="232"/>
        <end position="254"/>
    </location>
</feature>
<dbReference type="EMBL" id="LYOS01000001">
    <property type="protein sequence ID" value="OFV68814.1"/>
    <property type="molecule type" value="Genomic_DNA"/>
</dbReference>
<evidence type="ECO:0000313" key="8">
    <source>
        <dbReference type="Proteomes" id="UP000186940"/>
    </source>
</evidence>
<dbReference type="InterPro" id="IPR013525">
    <property type="entry name" value="ABC2_TM"/>
</dbReference>
<dbReference type="GO" id="GO:0140359">
    <property type="term" value="F:ABC-type transporter activity"/>
    <property type="evidence" value="ECO:0007669"/>
    <property type="project" value="InterPro"/>
</dbReference>
<sequence length="363" mass="39899">MGNRAIIARKEFRSLITEKTLLLAILIQLFIALFSSFLVVGLVSLYNPGALEDYNFKDATLGVVGDSDGVITGLIRSDDKLSVITFQEMDDAEEAFFAGTIDGILSVPDVSIDGDEPIEITLYLPKDSIEAMVIMIHLKEPLEAFEERVRQVRGVDVPAIDLDLPEGASGGKKSTEFFEFIYTLLIPLLMLTPAFISGGLMIDFITEEIDRKTLDMLLVSPIRLIEIVDGKLFVATIIAPIQALCWLILLYLNGIAVQNILLTVTVVLLVTAILTLLCSILSLRLIDRGKVQLLYSLLLVLFFTITCTYPVIPFNLIARLTLGSSGVRSDAIVVIAIYAVCVAMLYWILQKLSRSYNTSAANG</sequence>
<evidence type="ECO:0000256" key="3">
    <source>
        <dbReference type="ARBA" id="ARBA00022989"/>
    </source>
</evidence>
<dbReference type="Pfam" id="PF12698">
    <property type="entry name" value="ABC2_membrane_3"/>
    <property type="match status" value="1"/>
</dbReference>
<feature type="domain" description="ABC-2 type transporter transmembrane" evidence="6">
    <location>
        <begin position="29"/>
        <end position="310"/>
    </location>
</feature>
<evidence type="ECO:0000256" key="1">
    <source>
        <dbReference type="ARBA" id="ARBA00004141"/>
    </source>
</evidence>
<proteinExistence type="predicted"/>
<organism evidence="7 8">
    <name type="scientific">Candidatus Syntropharchaeum caldarium</name>
    <dbReference type="NCBI Taxonomy" id="1838285"/>
    <lineage>
        <taxon>Archaea</taxon>
        <taxon>Methanobacteriati</taxon>
        <taxon>Methanobacteriota</taxon>
        <taxon>Stenosarchaea group</taxon>
        <taxon>Methanomicrobia</taxon>
        <taxon>Methanosarcinales</taxon>
        <taxon>ANME-2 cluster</taxon>
        <taxon>Candidatus Syntropharchaeum</taxon>
    </lineage>
</organism>
<protein>
    <submittedName>
        <fullName evidence="7">ABC transporter permease</fullName>
    </submittedName>
</protein>
<keyword evidence="2 5" id="KW-0812">Transmembrane</keyword>
<gene>
    <name evidence="7" type="ORF">SCAL_000490</name>
</gene>
<feature type="transmembrane region" description="Helical" evidence="5">
    <location>
        <begin position="293"/>
        <end position="312"/>
    </location>
</feature>
<accession>A0A1F2PCQ7</accession>
<comment type="caution">
    <text evidence="7">The sequence shown here is derived from an EMBL/GenBank/DDBJ whole genome shotgun (WGS) entry which is preliminary data.</text>
</comment>
<comment type="subcellular location">
    <subcellularLocation>
        <location evidence="1">Membrane</location>
        <topology evidence="1">Multi-pass membrane protein</topology>
    </subcellularLocation>
</comment>
<evidence type="ECO:0000256" key="2">
    <source>
        <dbReference type="ARBA" id="ARBA00022692"/>
    </source>
</evidence>
<keyword evidence="4 5" id="KW-0472">Membrane</keyword>